<name>A0A6P7ZAJ8_9AMPH</name>
<sequence length="356" mass="39118">MTSSGSGEEIFYPNQLWSQQPARVQIIQQPIPQQPTTIFQQIPAAMTPLTQPVRPGHAKEDLIELMMIQNAQMHQLIMNNMTISALSSFGYAPGPPAPQANIVPVHIEEDQPNVIYHHHYNPYPSTYSTFPSWQPQPQMMLPHKEPVVRHLSLDQPMPSTRHRGDQRAVPPPPPPSATGTVGADIPPASDRAHCHRNFTCVSLTLRCLPSLPAEDSDLSLRFLSSLSAEDSDLSLTCLPSLPAEDSDLSLRCLPSLPAEDSDLSLRFLPSLPAEDSDLSLRCLPSLPTGDSDLSLRWFPSLTAGDSDLSLRCLLSLPAENSDLALRCLPRLPAEDSDLTLRCLLSLPTEDSDLSLR</sequence>
<evidence type="ECO:0000313" key="3">
    <source>
        <dbReference type="Proteomes" id="UP000515156"/>
    </source>
</evidence>
<accession>A0A6P7ZAJ8</accession>
<dbReference type="PANTHER" id="PTHR28604">
    <property type="match status" value="1"/>
</dbReference>
<organism evidence="3 4">
    <name type="scientific">Microcaecilia unicolor</name>
    <dbReference type="NCBI Taxonomy" id="1415580"/>
    <lineage>
        <taxon>Eukaryota</taxon>
        <taxon>Metazoa</taxon>
        <taxon>Chordata</taxon>
        <taxon>Craniata</taxon>
        <taxon>Vertebrata</taxon>
        <taxon>Euteleostomi</taxon>
        <taxon>Amphibia</taxon>
        <taxon>Gymnophiona</taxon>
        <taxon>Siphonopidae</taxon>
        <taxon>Microcaecilia</taxon>
    </lineage>
</organism>
<dbReference type="Pfam" id="PF15248">
    <property type="entry name" value="DUF4587"/>
    <property type="match status" value="1"/>
</dbReference>
<feature type="domain" description="DUF4587" evidence="2">
    <location>
        <begin position="54"/>
        <end position="120"/>
    </location>
</feature>
<dbReference type="InterPro" id="IPR027904">
    <property type="entry name" value="DUF4587"/>
</dbReference>
<dbReference type="AlphaFoldDB" id="A0A6P7ZAJ8"/>
<keyword evidence="3" id="KW-1185">Reference proteome</keyword>
<dbReference type="RefSeq" id="XP_030076352.1">
    <property type="nucleotide sequence ID" value="XM_030220492.1"/>
</dbReference>
<dbReference type="KEGG" id="muo:115481406"/>
<dbReference type="Proteomes" id="UP000515156">
    <property type="component" value="Chromosome 12"/>
</dbReference>
<reference evidence="4" key="1">
    <citation type="submission" date="2025-08" db="UniProtKB">
        <authorList>
            <consortium name="RefSeq"/>
        </authorList>
    </citation>
    <scope>IDENTIFICATION</scope>
</reference>
<dbReference type="FunCoup" id="A0A6P7ZAJ8">
    <property type="interactions" value="5"/>
</dbReference>
<dbReference type="InterPro" id="IPR038915">
    <property type="entry name" value="PRR29-like"/>
</dbReference>
<evidence type="ECO:0000313" key="4">
    <source>
        <dbReference type="RefSeq" id="XP_030076352.1"/>
    </source>
</evidence>
<dbReference type="GeneID" id="115481406"/>
<evidence type="ECO:0000259" key="2">
    <source>
        <dbReference type="Pfam" id="PF15248"/>
    </source>
</evidence>
<gene>
    <name evidence="4" type="primary">LOC115481406</name>
</gene>
<dbReference type="OrthoDB" id="8962708at2759"/>
<protein>
    <submittedName>
        <fullName evidence="4">Uncharacterized protein LOC115481406</fullName>
    </submittedName>
</protein>
<dbReference type="InParanoid" id="A0A6P7ZAJ8"/>
<proteinExistence type="predicted"/>
<feature type="region of interest" description="Disordered" evidence="1">
    <location>
        <begin position="155"/>
        <end position="188"/>
    </location>
</feature>
<dbReference type="PANTHER" id="PTHR28604:SF1">
    <property type="entry name" value="PROLINE-RICH PROTEIN 29"/>
    <property type="match status" value="1"/>
</dbReference>
<evidence type="ECO:0000256" key="1">
    <source>
        <dbReference type="SAM" id="MobiDB-lite"/>
    </source>
</evidence>